<dbReference type="InterPro" id="IPR036514">
    <property type="entry name" value="SGNH_hydro_sf"/>
</dbReference>
<proteinExistence type="predicted"/>
<comment type="caution">
    <text evidence="2">The sequence shown here is derived from an EMBL/GenBank/DDBJ whole genome shotgun (WGS) entry which is preliminary data.</text>
</comment>
<protein>
    <submittedName>
        <fullName evidence="2">DUF4886 domain-containing protein</fullName>
    </submittedName>
</protein>
<dbReference type="Proteomes" id="UP000824140">
    <property type="component" value="Unassembled WGS sequence"/>
</dbReference>
<reference evidence="2" key="2">
    <citation type="journal article" date="2021" name="PeerJ">
        <title>Extensive microbial diversity within the chicken gut microbiome revealed by metagenomics and culture.</title>
        <authorList>
            <person name="Gilroy R."/>
            <person name="Ravi A."/>
            <person name="Getino M."/>
            <person name="Pursley I."/>
            <person name="Horton D.L."/>
            <person name="Alikhan N.F."/>
            <person name="Baker D."/>
            <person name="Gharbi K."/>
            <person name="Hall N."/>
            <person name="Watson M."/>
            <person name="Adriaenssens E.M."/>
            <person name="Foster-Nyarko E."/>
            <person name="Jarju S."/>
            <person name="Secka A."/>
            <person name="Antonio M."/>
            <person name="Oren A."/>
            <person name="Chaudhuri R.R."/>
            <person name="La Ragione R."/>
            <person name="Hildebrand F."/>
            <person name="Pallen M.J."/>
        </authorList>
    </citation>
    <scope>NUCLEOTIDE SEQUENCE</scope>
    <source>
        <strain evidence="2">13766</strain>
    </source>
</reference>
<sequence>MLSILAIGNSFSQDATAYLHMAAEAAGVEALVVNLYIGGCSLKTHWENMKGDLRAYQYERNGVGMGLVTLREVLAERAWDVVTFQQASHDSGLKDTYFPYLRELSAYAGELAPGARQFLHQTWAYAEDSTHPAFERYHHSQSEMFACLREAYDSAAKELGLPLIPSGELVQRLRAQGLGSMCRDGFHIEIPHGRAALALLWLKVLSGVVSPFSPVGADAETMEKIRACVAEMPEA</sequence>
<gene>
    <name evidence="2" type="ORF">IAA84_03250</name>
</gene>
<dbReference type="Gene3D" id="3.40.50.1110">
    <property type="entry name" value="SGNH hydrolase"/>
    <property type="match status" value="1"/>
</dbReference>
<evidence type="ECO:0000313" key="3">
    <source>
        <dbReference type="Proteomes" id="UP000824140"/>
    </source>
</evidence>
<feature type="domain" description="DUF4886" evidence="1">
    <location>
        <begin position="4"/>
        <end position="208"/>
    </location>
</feature>
<dbReference type="InterPro" id="IPR032616">
    <property type="entry name" value="DUF4886"/>
</dbReference>
<dbReference type="SUPFAM" id="SSF52266">
    <property type="entry name" value="SGNH hydrolase"/>
    <property type="match status" value="1"/>
</dbReference>
<dbReference type="AlphaFoldDB" id="A0A9D1FZ12"/>
<dbReference type="EMBL" id="DVJN01000062">
    <property type="protein sequence ID" value="HIS92014.1"/>
    <property type="molecule type" value="Genomic_DNA"/>
</dbReference>
<organism evidence="2 3">
    <name type="scientific">Candidatus Alectryocaccomicrobium excrementavium</name>
    <dbReference type="NCBI Taxonomy" id="2840668"/>
    <lineage>
        <taxon>Bacteria</taxon>
        <taxon>Bacillati</taxon>
        <taxon>Bacillota</taxon>
        <taxon>Clostridia</taxon>
        <taxon>Candidatus Alectryocaccomicrobium</taxon>
    </lineage>
</organism>
<name>A0A9D1FZ12_9FIRM</name>
<accession>A0A9D1FZ12</accession>
<evidence type="ECO:0000259" key="1">
    <source>
        <dbReference type="Pfam" id="PF16227"/>
    </source>
</evidence>
<evidence type="ECO:0000313" key="2">
    <source>
        <dbReference type="EMBL" id="HIS92014.1"/>
    </source>
</evidence>
<reference evidence="2" key="1">
    <citation type="submission" date="2020-10" db="EMBL/GenBank/DDBJ databases">
        <authorList>
            <person name="Gilroy R."/>
        </authorList>
    </citation>
    <scope>NUCLEOTIDE SEQUENCE</scope>
    <source>
        <strain evidence="2">13766</strain>
    </source>
</reference>
<dbReference type="Pfam" id="PF16227">
    <property type="entry name" value="DUF4886"/>
    <property type="match status" value="1"/>
</dbReference>